<dbReference type="STRING" id="1086013.SAMN05421774_107127"/>
<dbReference type="SUPFAM" id="SSF142906">
    <property type="entry name" value="YjbR-like"/>
    <property type="match status" value="1"/>
</dbReference>
<gene>
    <name evidence="1" type="ORF">SAMN05421774_107127</name>
</gene>
<reference evidence="1 2" key="1">
    <citation type="submission" date="2017-01" db="EMBL/GenBank/DDBJ databases">
        <authorList>
            <person name="Mah S.A."/>
            <person name="Swanson W.J."/>
            <person name="Moy G.W."/>
            <person name="Vacquier V.D."/>
        </authorList>
    </citation>
    <scope>NUCLEOTIDE SEQUENCE [LARGE SCALE GENOMIC DNA]</scope>
    <source>
        <strain evidence="1 2">DSM 26375</strain>
    </source>
</reference>
<evidence type="ECO:0000313" key="2">
    <source>
        <dbReference type="Proteomes" id="UP000186141"/>
    </source>
</evidence>
<dbReference type="Pfam" id="PF04237">
    <property type="entry name" value="YjbR"/>
    <property type="match status" value="1"/>
</dbReference>
<proteinExistence type="predicted"/>
<protein>
    <recommendedName>
        <fullName evidence="3">MmcQ/YjbR family DNA-binding protein</fullName>
    </recommendedName>
</protein>
<dbReference type="InterPro" id="IPR058532">
    <property type="entry name" value="YjbR/MT2646/Rv2570-like"/>
</dbReference>
<sequence length="124" mass="14490">MIRDWPEMKALALSLDLPQVTVAHPWGHESLKAHGKMWCWWSPLEDAAVFRADRDEREMLMQAEPKTFFLHPHYARSDLVLVRAGRIDPGWAQVRLIRDWRASAPKRWLKTWMAENPGHIAARA</sequence>
<name>A0A1N7Q5S3_9RHOB</name>
<evidence type="ECO:0000313" key="1">
    <source>
        <dbReference type="EMBL" id="SIT18212.1"/>
    </source>
</evidence>
<dbReference type="EMBL" id="FTOT01000007">
    <property type="protein sequence ID" value="SIT18212.1"/>
    <property type="molecule type" value="Genomic_DNA"/>
</dbReference>
<organism evidence="1 2">
    <name type="scientific">Gemmobacter megaterium</name>
    <dbReference type="NCBI Taxonomy" id="1086013"/>
    <lineage>
        <taxon>Bacteria</taxon>
        <taxon>Pseudomonadati</taxon>
        <taxon>Pseudomonadota</taxon>
        <taxon>Alphaproteobacteria</taxon>
        <taxon>Rhodobacterales</taxon>
        <taxon>Paracoccaceae</taxon>
        <taxon>Gemmobacter</taxon>
    </lineage>
</organism>
<evidence type="ECO:0008006" key="3">
    <source>
        <dbReference type="Google" id="ProtNLM"/>
    </source>
</evidence>
<dbReference type="InterPro" id="IPR038056">
    <property type="entry name" value="YjbR-like_sf"/>
</dbReference>
<dbReference type="Proteomes" id="UP000186141">
    <property type="component" value="Unassembled WGS sequence"/>
</dbReference>
<dbReference type="OrthoDB" id="954305at2"/>
<keyword evidence="2" id="KW-1185">Reference proteome</keyword>
<accession>A0A1N7Q5S3</accession>
<dbReference type="AlphaFoldDB" id="A0A1N7Q5S3"/>
<dbReference type="RefSeq" id="WP_076533218.1">
    <property type="nucleotide sequence ID" value="NZ_BMEH01000007.1"/>
</dbReference>